<dbReference type="Proteomes" id="UP000698242">
    <property type="component" value="Unassembled WGS sequence"/>
</dbReference>
<reference evidence="2" key="1">
    <citation type="submission" date="2013-03" db="EMBL/GenBank/DDBJ databases">
        <title>Genome Sequence of the Profundibacterium mesophilum strain KAUST100406-0324T from Red Sea, a novel genus in the family Rhodobacteraceae.</title>
        <authorList>
            <person name="Essack M."/>
            <person name="Alam I."/>
            <person name="Lafi F."/>
            <person name="Alawi W."/>
            <person name="Kamanu F."/>
            <person name="Al-Suwailem A."/>
            <person name="Lee O.O."/>
            <person name="Xu Y."/>
            <person name="Bajic V."/>
            <person name="Qian P.-Y."/>
            <person name="Archer J."/>
        </authorList>
    </citation>
    <scope>NUCLEOTIDE SEQUENCE</scope>
    <source>
        <strain evidence="2">KAUST100406-0324</strain>
    </source>
</reference>
<dbReference type="PANTHER" id="PTHR35801">
    <property type="entry name" value="PHOSPHOSERINE PHOSPHATASE RSBX"/>
    <property type="match status" value="1"/>
</dbReference>
<keyword evidence="3" id="KW-1185">Reference proteome</keyword>
<name>A0A921NS04_9RHOB</name>
<dbReference type="InterPro" id="IPR039248">
    <property type="entry name" value="Ptase_RsbX"/>
</dbReference>
<evidence type="ECO:0000313" key="3">
    <source>
        <dbReference type="Proteomes" id="UP000698242"/>
    </source>
</evidence>
<dbReference type="EMBL" id="APKE01000013">
    <property type="protein sequence ID" value="KAF0676682.1"/>
    <property type="molecule type" value="Genomic_DNA"/>
</dbReference>
<protein>
    <submittedName>
        <fullName evidence="2">ATP-binding region ATPase domain protein</fullName>
    </submittedName>
</protein>
<dbReference type="Gene3D" id="3.60.40.10">
    <property type="entry name" value="PPM-type phosphatase domain"/>
    <property type="match status" value="1"/>
</dbReference>
<dbReference type="AlphaFoldDB" id="A0A921NS04"/>
<keyword evidence="2" id="KW-0067">ATP-binding</keyword>
<dbReference type="SUPFAM" id="SSF81606">
    <property type="entry name" value="PP2C-like"/>
    <property type="match status" value="1"/>
</dbReference>
<accession>A0A921NS04</accession>
<dbReference type="Gene3D" id="3.30.565.10">
    <property type="entry name" value="Histidine kinase-like ATPase, C-terminal domain"/>
    <property type="match status" value="1"/>
</dbReference>
<organism evidence="2 3">
    <name type="scientific">Profundibacterium mesophilum KAUST100406-0324</name>
    <dbReference type="NCBI Taxonomy" id="1037889"/>
    <lineage>
        <taxon>Bacteria</taxon>
        <taxon>Pseudomonadati</taxon>
        <taxon>Pseudomonadota</taxon>
        <taxon>Alphaproteobacteria</taxon>
        <taxon>Rhodobacterales</taxon>
        <taxon>Roseobacteraceae</taxon>
        <taxon>Profundibacterium</taxon>
    </lineage>
</organism>
<dbReference type="InterPro" id="IPR036457">
    <property type="entry name" value="PPM-type-like_dom_sf"/>
</dbReference>
<keyword evidence="2" id="KW-0547">Nucleotide-binding</keyword>
<dbReference type="RefSeq" id="WP_159964389.1">
    <property type="nucleotide sequence ID" value="NZ_APKE01000013.1"/>
</dbReference>
<dbReference type="Pfam" id="PF07228">
    <property type="entry name" value="SpoIIE"/>
    <property type="match status" value="1"/>
</dbReference>
<dbReference type="InterPro" id="IPR001932">
    <property type="entry name" value="PPM-type_phosphatase-like_dom"/>
</dbReference>
<proteinExistence type="predicted"/>
<dbReference type="Pfam" id="PF13581">
    <property type="entry name" value="HATPase_c_2"/>
    <property type="match status" value="1"/>
</dbReference>
<dbReference type="InterPro" id="IPR003594">
    <property type="entry name" value="HATPase_dom"/>
</dbReference>
<feature type="domain" description="PPM-type phosphatase" evidence="1">
    <location>
        <begin position="141"/>
        <end position="334"/>
    </location>
</feature>
<sequence>MDEFAALRFHLDITDPSAVSASRRFARSLAQRLGIGEERAEKAAIVASEMATNLLKHVGRGKILMCGVLGADGYWLSMAAIDAGPGISDIADALRDGVSSSGTGGSGLGAISRLGDRFDIHSRSGEGTVVLAEFGTGIRSVAGVTVGAFLQPHPAETSCGDGWYCRDRKGTLDLGVVDGLGHGSKAELAADEVIDALRRQSGGPASAIMGIGGEMLGNRGAVVGVACIEAADHRMSYCSLGNIAAMVITRSGKVKRLIGRAGRIGGRVPELSNETCALAPGDTVVLHSDGIATLRREPAELAPLMTRSPALIAAVLQRDGYRERDDACVAVARITDAPHSQGGAQGIAR</sequence>
<comment type="caution">
    <text evidence="2">The sequence shown here is derived from an EMBL/GenBank/DDBJ whole genome shotgun (WGS) entry which is preliminary data.</text>
</comment>
<dbReference type="InterPro" id="IPR036890">
    <property type="entry name" value="HATPase_C_sf"/>
</dbReference>
<gene>
    <name evidence="2" type="ORF">PMES_00973</name>
</gene>
<evidence type="ECO:0000313" key="2">
    <source>
        <dbReference type="EMBL" id="KAF0676682.1"/>
    </source>
</evidence>
<dbReference type="SUPFAM" id="SSF55874">
    <property type="entry name" value="ATPase domain of HSP90 chaperone/DNA topoisomerase II/histidine kinase"/>
    <property type="match status" value="1"/>
</dbReference>
<dbReference type="OrthoDB" id="479131at2"/>
<dbReference type="GO" id="GO:0005524">
    <property type="term" value="F:ATP binding"/>
    <property type="evidence" value="ECO:0007669"/>
    <property type="project" value="UniProtKB-KW"/>
</dbReference>
<dbReference type="SMART" id="SM00331">
    <property type="entry name" value="PP2C_SIG"/>
    <property type="match status" value="1"/>
</dbReference>
<evidence type="ECO:0000259" key="1">
    <source>
        <dbReference type="SMART" id="SM00331"/>
    </source>
</evidence>
<dbReference type="PANTHER" id="PTHR35801:SF1">
    <property type="entry name" value="PHOSPHOSERINE PHOSPHATASE RSBX"/>
    <property type="match status" value="1"/>
</dbReference>